<dbReference type="AlphaFoldDB" id="A0A2G5HZR7"/>
<protein>
    <submittedName>
        <fullName evidence="1">Uncharacterized protein</fullName>
    </submittedName>
</protein>
<evidence type="ECO:0000313" key="1">
    <source>
        <dbReference type="EMBL" id="PIA98039.1"/>
    </source>
</evidence>
<organism evidence="1 3">
    <name type="scientific">Cercospora beticola</name>
    <name type="common">Sugarbeet leaf spot fungus</name>
    <dbReference type="NCBI Taxonomy" id="122368"/>
    <lineage>
        <taxon>Eukaryota</taxon>
        <taxon>Fungi</taxon>
        <taxon>Dikarya</taxon>
        <taxon>Ascomycota</taxon>
        <taxon>Pezizomycotina</taxon>
        <taxon>Dothideomycetes</taxon>
        <taxon>Dothideomycetidae</taxon>
        <taxon>Mycosphaerellales</taxon>
        <taxon>Mycosphaerellaceae</taxon>
        <taxon>Cercospora</taxon>
    </lineage>
</organism>
<dbReference type="EMBL" id="CP134185">
    <property type="protein sequence ID" value="WPA98060.1"/>
    <property type="molecule type" value="Genomic_DNA"/>
</dbReference>
<proteinExistence type="predicted"/>
<dbReference type="Proteomes" id="UP000230605">
    <property type="component" value="Chromosome 2"/>
</dbReference>
<evidence type="ECO:0000313" key="3">
    <source>
        <dbReference type="Proteomes" id="UP000230605"/>
    </source>
</evidence>
<evidence type="ECO:0000313" key="4">
    <source>
        <dbReference type="Proteomes" id="UP001302367"/>
    </source>
</evidence>
<gene>
    <name evidence="1" type="ORF">CB0940_05506</name>
    <name evidence="2" type="ORF">RHO25_002671</name>
</gene>
<reference evidence="1 3" key="1">
    <citation type="submission" date="2015-10" db="EMBL/GenBank/DDBJ databases">
        <title>The cercosporin biosynthetic gene cluster was horizontally transferred to several fungal lineages and shown to be expanded in Cercospora beticola based on microsynteny with recipient genomes.</title>
        <authorList>
            <person name="De Jonge R."/>
            <person name="Ebert M.K."/>
            <person name="Suttle J.C."/>
            <person name="Jurick Ii W.M."/>
            <person name="Secor G.A."/>
            <person name="Thomma B.P."/>
            <person name="Van De Peer Y."/>
            <person name="Bolton M.D."/>
        </authorList>
    </citation>
    <scope>NUCLEOTIDE SEQUENCE [LARGE SCALE GENOMIC DNA]</scope>
    <source>
        <strain evidence="1 3">09-40</strain>
    </source>
</reference>
<dbReference type="EMBL" id="LKMD01000102">
    <property type="protein sequence ID" value="PIA98039.1"/>
    <property type="molecule type" value="Genomic_DNA"/>
</dbReference>
<dbReference type="Proteomes" id="UP001302367">
    <property type="component" value="Chromosome 2"/>
</dbReference>
<reference evidence="2 4" key="2">
    <citation type="submission" date="2023-09" db="EMBL/GenBank/DDBJ databases">
        <title>Complete-Gapless Cercospora beticola genome.</title>
        <authorList>
            <person name="Wyatt N.A."/>
            <person name="Spanner R.E."/>
            <person name="Bolton M.D."/>
        </authorList>
    </citation>
    <scope>NUCLEOTIDE SEQUENCE [LARGE SCALE GENOMIC DNA]</scope>
    <source>
        <strain evidence="2">Cb09-40</strain>
    </source>
</reference>
<name>A0A2G5HZR7_CERBT</name>
<keyword evidence="4" id="KW-1185">Reference proteome</keyword>
<evidence type="ECO:0000313" key="2">
    <source>
        <dbReference type="EMBL" id="WPA98060.1"/>
    </source>
</evidence>
<accession>A0A2G5HZR7</accession>
<dbReference type="OrthoDB" id="3628618at2759"/>
<sequence length="161" mass="18587">MVTQNKSMFGPLETKHIFAAKWFRKFDKHVMTAAWKTNEGWVDWVSLGVDMTLAFKEQSAALNFDEETLSRLHIRFYQQDQHKPDNVWAAAEKLREMINWHVDDGARVMRLRGRAMPEVKVKFDDLVDKVTLAIADGLWDGGISEEALKVLEKTMKGKPHS</sequence>